<dbReference type="EMBL" id="CAJOBA010003436">
    <property type="protein sequence ID" value="CAF3681711.1"/>
    <property type="molecule type" value="Genomic_DNA"/>
</dbReference>
<dbReference type="PANTHER" id="PTHR11010:SF23">
    <property type="entry name" value="SERINE PEPTIDASE"/>
    <property type="match status" value="1"/>
</dbReference>
<dbReference type="Proteomes" id="UP000681722">
    <property type="component" value="Unassembled WGS sequence"/>
</dbReference>
<sequence length="287" mass="31911">MFGLQNLEHNDDFASTLVWPLFKWQNVNPHDVNDTVVSTTQGFCDQLETVVVGKKIHYAGANGTGLANALVSYGQWISKWVASDLCRDWSPDGVTTLNVCFSTYNAQSNVYTNITIPNDDRAWWYLCCSLFGFFMTAPPAGGSQPRIVPALQNAAYWQRMCPLYFPPGKLNAIPPKPQALAINKKWGGWQIGTNSCIENLFWINGEFDPWRSASINSHYGAPGGGKRAHTPICPDTIMPGAVHGWDGYNDYNSPPSVRHIHTKVIAAIKRWLAVWAAKKHSIRRSSA</sequence>
<evidence type="ECO:0000256" key="4">
    <source>
        <dbReference type="ARBA" id="ARBA00022801"/>
    </source>
</evidence>
<evidence type="ECO:0000313" key="6">
    <source>
        <dbReference type="EMBL" id="CAF0900930.1"/>
    </source>
</evidence>
<dbReference type="EMBL" id="CAJNOK010003434">
    <property type="protein sequence ID" value="CAF0900930.1"/>
    <property type="molecule type" value="Genomic_DNA"/>
</dbReference>
<evidence type="ECO:0000256" key="5">
    <source>
        <dbReference type="ARBA" id="ARBA00023180"/>
    </source>
</evidence>
<protein>
    <submittedName>
        <fullName evidence="7">Uncharacterized protein</fullName>
    </submittedName>
</protein>
<dbReference type="EMBL" id="CAJOBC010006766">
    <property type="protein sequence ID" value="CAF3910392.1"/>
    <property type="molecule type" value="Genomic_DNA"/>
</dbReference>
<proteinExistence type="inferred from homology"/>
<evidence type="ECO:0000313" key="10">
    <source>
        <dbReference type="Proteomes" id="UP000663829"/>
    </source>
</evidence>
<dbReference type="AlphaFoldDB" id="A0A814SE20"/>
<accession>A0A814SE20</accession>
<dbReference type="GO" id="GO:0006508">
    <property type="term" value="P:proteolysis"/>
    <property type="evidence" value="ECO:0007669"/>
    <property type="project" value="UniProtKB-KW"/>
</dbReference>
<evidence type="ECO:0000313" key="7">
    <source>
        <dbReference type="EMBL" id="CAF1146835.1"/>
    </source>
</evidence>
<name>A0A814SE20_9BILA</name>
<keyword evidence="5" id="KW-0325">Glycoprotein</keyword>
<dbReference type="EMBL" id="CAJNOQ010006766">
    <property type="protein sequence ID" value="CAF1146835.1"/>
    <property type="molecule type" value="Genomic_DNA"/>
</dbReference>
<dbReference type="Proteomes" id="UP000663829">
    <property type="component" value="Unassembled WGS sequence"/>
</dbReference>
<dbReference type="Proteomes" id="UP000682733">
    <property type="component" value="Unassembled WGS sequence"/>
</dbReference>
<keyword evidence="10" id="KW-1185">Reference proteome</keyword>
<keyword evidence="2" id="KW-0645">Protease</keyword>
<dbReference type="InterPro" id="IPR029058">
    <property type="entry name" value="AB_hydrolase_fold"/>
</dbReference>
<dbReference type="InterPro" id="IPR008758">
    <property type="entry name" value="Peptidase_S28"/>
</dbReference>
<evidence type="ECO:0000256" key="1">
    <source>
        <dbReference type="ARBA" id="ARBA00011079"/>
    </source>
</evidence>
<reference evidence="7" key="1">
    <citation type="submission" date="2021-02" db="EMBL/GenBank/DDBJ databases">
        <authorList>
            <person name="Nowell W R."/>
        </authorList>
    </citation>
    <scope>NUCLEOTIDE SEQUENCE</scope>
</reference>
<dbReference type="Gene3D" id="3.40.50.1820">
    <property type="entry name" value="alpha/beta hydrolase"/>
    <property type="match status" value="1"/>
</dbReference>
<comment type="caution">
    <text evidence="7">The sequence shown here is derived from an EMBL/GenBank/DDBJ whole genome shotgun (WGS) entry which is preliminary data.</text>
</comment>
<evidence type="ECO:0000313" key="9">
    <source>
        <dbReference type="EMBL" id="CAF3910392.1"/>
    </source>
</evidence>
<organism evidence="7 10">
    <name type="scientific">Didymodactylos carnosus</name>
    <dbReference type="NCBI Taxonomy" id="1234261"/>
    <lineage>
        <taxon>Eukaryota</taxon>
        <taxon>Metazoa</taxon>
        <taxon>Spiralia</taxon>
        <taxon>Gnathifera</taxon>
        <taxon>Rotifera</taxon>
        <taxon>Eurotatoria</taxon>
        <taxon>Bdelloidea</taxon>
        <taxon>Philodinida</taxon>
        <taxon>Philodinidae</taxon>
        <taxon>Didymodactylos</taxon>
    </lineage>
</organism>
<evidence type="ECO:0000256" key="3">
    <source>
        <dbReference type="ARBA" id="ARBA00022729"/>
    </source>
</evidence>
<dbReference type="OrthoDB" id="1735038at2759"/>
<evidence type="ECO:0000313" key="8">
    <source>
        <dbReference type="EMBL" id="CAF3681711.1"/>
    </source>
</evidence>
<keyword evidence="3" id="KW-0732">Signal</keyword>
<dbReference type="Proteomes" id="UP000677228">
    <property type="component" value="Unassembled WGS sequence"/>
</dbReference>
<dbReference type="PANTHER" id="PTHR11010">
    <property type="entry name" value="PROTEASE S28 PRO-X CARBOXYPEPTIDASE-RELATED"/>
    <property type="match status" value="1"/>
</dbReference>
<evidence type="ECO:0000256" key="2">
    <source>
        <dbReference type="ARBA" id="ARBA00022670"/>
    </source>
</evidence>
<dbReference type="Pfam" id="PF05577">
    <property type="entry name" value="Peptidase_S28"/>
    <property type="match status" value="1"/>
</dbReference>
<gene>
    <name evidence="7" type="ORF">GPM918_LOCUS20974</name>
    <name evidence="6" type="ORF">OVA965_LOCUS9619</name>
    <name evidence="9" type="ORF">SRO942_LOCUS20971</name>
    <name evidence="8" type="ORF">TMI583_LOCUS9620</name>
</gene>
<keyword evidence="4" id="KW-0378">Hydrolase</keyword>
<dbReference type="GO" id="GO:0070008">
    <property type="term" value="F:serine-type exopeptidase activity"/>
    <property type="evidence" value="ECO:0007669"/>
    <property type="project" value="InterPro"/>
</dbReference>
<dbReference type="GO" id="GO:0008239">
    <property type="term" value="F:dipeptidyl-peptidase activity"/>
    <property type="evidence" value="ECO:0007669"/>
    <property type="project" value="TreeGrafter"/>
</dbReference>
<comment type="similarity">
    <text evidence="1">Belongs to the peptidase S28 family.</text>
</comment>